<evidence type="ECO:0000313" key="2">
    <source>
        <dbReference type="Proteomes" id="UP000646484"/>
    </source>
</evidence>
<dbReference type="Proteomes" id="UP000646484">
    <property type="component" value="Unassembled WGS sequence"/>
</dbReference>
<gene>
    <name evidence="1" type="ORF">H8S64_14455</name>
</gene>
<comment type="caution">
    <text evidence="1">The sequence shown here is derived from an EMBL/GenBank/DDBJ whole genome shotgun (WGS) entry which is preliminary data.</text>
</comment>
<protein>
    <recommendedName>
        <fullName evidence="3">DUF4469 domain-containing protein</fullName>
    </recommendedName>
</protein>
<organism evidence="1 2">
    <name type="scientific">Butyricimonas hominis</name>
    <dbReference type="NCBI Taxonomy" id="2763032"/>
    <lineage>
        <taxon>Bacteria</taxon>
        <taxon>Pseudomonadati</taxon>
        <taxon>Bacteroidota</taxon>
        <taxon>Bacteroidia</taxon>
        <taxon>Bacteroidales</taxon>
        <taxon>Odoribacteraceae</taxon>
        <taxon>Butyricimonas</taxon>
    </lineage>
</organism>
<evidence type="ECO:0000313" key="1">
    <source>
        <dbReference type="EMBL" id="MBC5622300.1"/>
    </source>
</evidence>
<evidence type="ECO:0008006" key="3">
    <source>
        <dbReference type="Google" id="ProtNLM"/>
    </source>
</evidence>
<proteinExistence type="predicted"/>
<keyword evidence="2" id="KW-1185">Reference proteome</keyword>
<sequence length="213" mass="23810">MAIFDSHLFDNASGSVGNVTMCRFRNRNVVKAKISFKSKKQSTAQRVQQARFSILSALARYFCPAVQAGFPGKSYSEARTLFIGMNQKSVEIDEETLAATVHRERLTFSKGNLTPPAVEVTIHHENREVHVKWQRQALSPVAKDADDITLVLFDTVTQKSRVYPLGKRGTPGETAFPLHKKFTPGNTLAYAFAHSSVNDRASRSIFIEVRHKS</sequence>
<reference evidence="1 2" key="1">
    <citation type="submission" date="2020-08" db="EMBL/GenBank/DDBJ databases">
        <title>Genome public.</title>
        <authorList>
            <person name="Liu C."/>
            <person name="Sun Q."/>
        </authorList>
    </citation>
    <scope>NUCLEOTIDE SEQUENCE [LARGE SCALE GENOMIC DNA]</scope>
    <source>
        <strain evidence="1 2">NSJ-56</strain>
    </source>
</reference>
<dbReference type="RefSeq" id="WP_186976925.1">
    <property type="nucleotide sequence ID" value="NZ_JACOOH010000006.1"/>
</dbReference>
<accession>A0ABR7D458</accession>
<dbReference type="EMBL" id="JACOOH010000006">
    <property type="protein sequence ID" value="MBC5622300.1"/>
    <property type="molecule type" value="Genomic_DNA"/>
</dbReference>
<name>A0ABR7D458_9BACT</name>